<dbReference type="Gramene" id="OMO83760">
    <property type="protein sequence ID" value="OMO83760"/>
    <property type="gene ID" value="CCACVL1_11211"/>
</dbReference>
<feature type="region of interest" description="Disordered" evidence="5">
    <location>
        <begin position="1"/>
        <end position="20"/>
    </location>
</feature>
<comment type="subcellular location">
    <subcellularLocation>
        <location evidence="1">Membrane</location>
        <topology evidence="1">Multi-pass membrane protein</topology>
    </subcellularLocation>
</comment>
<dbReference type="PANTHER" id="PTHR23291:SF108">
    <property type="entry name" value="OS03G0795800 PROTEIN"/>
    <property type="match status" value="1"/>
</dbReference>
<dbReference type="Proteomes" id="UP000188268">
    <property type="component" value="Unassembled WGS sequence"/>
</dbReference>
<dbReference type="GO" id="GO:0016020">
    <property type="term" value="C:membrane"/>
    <property type="evidence" value="ECO:0007669"/>
    <property type="project" value="UniProtKB-SubCell"/>
</dbReference>
<comment type="caution">
    <text evidence="7">The sequence shown here is derived from an EMBL/GenBank/DDBJ whole genome shotgun (WGS) entry which is preliminary data.</text>
</comment>
<proteinExistence type="predicted"/>
<dbReference type="EMBL" id="AWWV01009836">
    <property type="protein sequence ID" value="OMO83760.1"/>
    <property type="molecule type" value="Genomic_DNA"/>
</dbReference>
<keyword evidence="4 6" id="KW-0472">Membrane</keyword>
<evidence type="ECO:0000256" key="6">
    <source>
        <dbReference type="SAM" id="Phobius"/>
    </source>
</evidence>
<gene>
    <name evidence="7" type="ORF">CCACVL1_11211</name>
</gene>
<feature type="transmembrane region" description="Helical" evidence="6">
    <location>
        <begin position="553"/>
        <end position="574"/>
    </location>
</feature>
<keyword evidence="8" id="KW-1185">Reference proteome</keyword>
<feature type="transmembrane region" description="Helical" evidence="6">
    <location>
        <begin position="429"/>
        <end position="449"/>
    </location>
</feature>
<dbReference type="InterPro" id="IPR006214">
    <property type="entry name" value="Bax_inhibitor_1-related"/>
</dbReference>
<evidence type="ECO:0000256" key="1">
    <source>
        <dbReference type="ARBA" id="ARBA00004141"/>
    </source>
</evidence>
<accession>A0A1R3IMI1</accession>
<feature type="compositionally biased region" description="Basic and acidic residues" evidence="5">
    <location>
        <begin position="7"/>
        <end position="19"/>
    </location>
</feature>
<reference evidence="7 8" key="1">
    <citation type="submission" date="2013-09" db="EMBL/GenBank/DDBJ databases">
        <title>Corchorus capsularis genome sequencing.</title>
        <authorList>
            <person name="Alam M."/>
            <person name="Haque M.S."/>
            <person name="Islam M.S."/>
            <person name="Emdad E.M."/>
            <person name="Islam M.M."/>
            <person name="Ahmed B."/>
            <person name="Halim A."/>
            <person name="Hossen Q.M.M."/>
            <person name="Hossain M.Z."/>
            <person name="Ahmed R."/>
            <person name="Khan M.M."/>
            <person name="Islam R."/>
            <person name="Rashid M.M."/>
            <person name="Khan S.A."/>
            <person name="Rahman M.S."/>
            <person name="Alam M."/>
        </authorList>
    </citation>
    <scope>NUCLEOTIDE SEQUENCE [LARGE SCALE GENOMIC DNA]</scope>
    <source>
        <strain evidence="8">cv. CVL-1</strain>
        <tissue evidence="7">Whole seedling</tissue>
    </source>
</reference>
<evidence type="ECO:0000313" key="7">
    <source>
        <dbReference type="EMBL" id="OMO83760.1"/>
    </source>
</evidence>
<feature type="transmembrane region" description="Helical" evidence="6">
    <location>
        <begin position="526"/>
        <end position="547"/>
    </location>
</feature>
<evidence type="ECO:0000256" key="5">
    <source>
        <dbReference type="SAM" id="MobiDB-lite"/>
    </source>
</evidence>
<keyword evidence="2 6" id="KW-0812">Transmembrane</keyword>
<feature type="transmembrane region" description="Helical" evidence="6">
    <location>
        <begin position="461"/>
        <end position="480"/>
    </location>
</feature>
<evidence type="ECO:0000256" key="4">
    <source>
        <dbReference type="ARBA" id="ARBA00023136"/>
    </source>
</evidence>
<name>A0A1R3IMI1_COCAP</name>
<feature type="transmembrane region" description="Helical" evidence="6">
    <location>
        <begin position="492"/>
        <end position="514"/>
    </location>
</feature>
<dbReference type="OrthoDB" id="984945at2759"/>
<protein>
    <submittedName>
        <fullName evidence="7">Bax inhibitor 1-related protein</fullName>
    </submittedName>
</protein>
<sequence length="604" mass="67028">MGRGKGRKDDKPNGDEQKCIFDPSSITIRHKKSDVFPGDFNNCLEEGFYYVKSDGDGGCRWVRLSSSDLKAYASSIMAFDQKHKCIFDDPSSIRHQISDGDYNKLPKHPTEEGYRRFLGRLPRLAPIASASDLKAYASSMASDQKQKQKRIFDLSYVGEELSSPDPDPHKHFLILRELLHDFPIYFPDPDPHMAAVPAAEPLESYSLTGAAAVGLDSRIYRIGGRCFSGRDDGGCTAAGCNGGCHAQVLLVSRPISLMNAVWEDTEDPTNKQILLHFQGSESLCKYNVRSGIWDLDEKFGWDEEFPFSPLNDEMWPSNAVVDDFLYCCSSNGDLFAYDLKGEKWHHTHGLDPSLRTVYKYQPSRLVPFGRMSNDLESSTTTPLVNGDEETISTVEWLMTFIFYGVLTCKFLPAVIVGAVVVSNSGVSHFALHTQAGLAIYITSIVLWFLTPCCLTCFGNRFPCNCLALLSPVFFAIALGFSCSYSNGRGKTVLEALILVIVATVSLSLYSLGAMIKRANFNLHPPFIVTFFVLLCIYVSIQIFNPFAKLSTSIWGFLAALFCWANAYCIGYSTVKLFDSVMRESIVPSPVFDSLHSTFTGTSSS</sequence>
<keyword evidence="3 6" id="KW-1133">Transmembrane helix</keyword>
<dbReference type="AlphaFoldDB" id="A0A1R3IMI1"/>
<feature type="transmembrane region" description="Helical" evidence="6">
    <location>
        <begin position="400"/>
        <end position="423"/>
    </location>
</feature>
<evidence type="ECO:0000256" key="2">
    <source>
        <dbReference type="ARBA" id="ARBA00022692"/>
    </source>
</evidence>
<organism evidence="7 8">
    <name type="scientific">Corchorus capsularis</name>
    <name type="common">Jute</name>
    <dbReference type="NCBI Taxonomy" id="210143"/>
    <lineage>
        <taxon>Eukaryota</taxon>
        <taxon>Viridiplantae</taxon>
        <taxon>Streptophyta</taxon>
        <taxon>Embryophyta</taxon>
        <taxon>Tracheophyta</taxon>
        <taxon>Spermatophyta</taxon>
        <taxon>Magnoliopsida</taxon>
        <taxon>eudicotyledons</taxon>
        <taxon>Gunneridae</taxon>
        <taxon>Pentapetalae</taxon>
        <taxon>rosids</taxon>
        <taxon>malvids</taxon>
        <taxon>Malvales</taxon>
        <taxon>Malvaceae</taxon>
        <taxon>Grewioideae</taxon>
        <taxon>Apeibeae</taxon>
        <taxon>Corchorus</taxon>
    </lineage>
</organism>
<evidence type="ECO:0000256" key="3">
    <source>
        <dbReference type="ARBA" id="ARBA00022989"/>
    </source>
</evidence>
<dbReference type="PANTHER" id="PTHR23291">
    <property type="entry name" value="BAX INHIBITOR-RELATED"/>
    <property type="match status" value="1"/>
</dbReference>
<evidence type="ECO:0000313" key="8">
    <source>
        <dbReference type="Proteomes" id="UP000188268"/>
    </source>
</evidence>